<dbReference type="GO" id="GO:0008146">
    <property type="term" value="F:sulfotransferase activity"/>
    <property type="evidence" value="ECO:0007669"/>
    <property type="project" value="InterPro"/>
</dbReference>
<keyword evidence="9" id="KW-0735">Signal-anchor</keyword>
<keyword evidence="9" id="KW-0119">Carbohydrate metabolism</keyword>
<keyword evidence="3 9" id="KW-0808">Transferase</keyword>
<keyword evidence="5" id="KW-1133">Transmembrane helix</keyword>
<evidence type="ECO:0000256" key="5">
    <source>
        <dbReference type="ARBA" id="ARBA00022989"/>
    </source>
</evidence>
<keyword evidence="7" id="KW-0472">Membrane</keyword>
<protein>
    <recommendedName>
        <fullName evidence="9">Carbohydrate sulfotransferase</fullName>
        <ecNumber evidence="9">2.8.2.-</ecNumber>
    </recommendedName>
</protein>
<reference evidence="10 11" key="1">
    <citation type="submission" date="2019-07" db="EMBL/GenBank/DDBJ databases">
        <title>Draft genome assembly of a fouling barnacle, Amphibalanus amphitrite (Darwin, 1854): The first reference genome for Thecostraca.</title>
        <authorList>
            <person name="Kim W."/>
        </authorList>
    </citation>
    <scope>NUCLEOTIDE SEQUENCE [LARGE SCALE GENOMIC DNA]</scope>
    <source>
        <strain evidence="10">SNU_AA5</strain>
        <tissue evidence="10">Soma without cirri and trophi</tissue>
    </source>
</reference>
<evidence type="ECO:0000256" key="1">
    <source>
        <dbReference type="ARBA" id="ARBA00004323"/>
    </source>
</evidence>
<evidence type="ECO:0000256" key="9">
    <source>
        <dbReference type="RuleBase" id="RU364020"/>
    </source>
</evidence>
<dbReference type="AlphaFoldDB" id="A0A6A4VWK7"/>
<gene>
    <name evidence="10" type="primary">chst12_3</name>
    <name evidence="10" type="ORF">FJT64_003526</name>
</gene>
<keyword evidence="8 9" id="KW-0325">Glycoprotein</keyword>
<dbReference type="EMBL" id="VIIS01001385">
    <property type="protein sequence ID" value="KAF0299206.1"/>
    <property type="molecule type" value="Genomic_DNA"/>
</dbReference>
<evidence type="ECO:0000313" key="10">
    <source>
        <dbReference type="EMBL" id="KAF0299206.1"/>
    </source>
</evidence>
<evidence type="ECO:0000256" key="6">
    <source>
        <dbReference type="ARBA" id="ARBA00023034"/>
    </source>
</evidence>
<dbReference type="InterPro" id="IPR005331">
    <property type="entry name" value="Sulfotransferase"/>
</dbReference>
<dbReference type="EC" id="2.8.2.-" evidence="9"/>
<dbReference type="Pfam" id="PF03567">
    <property type="entry name" value="Sulfotransfer_2"/>
    <property type="match status" value="1"/>
</dbReference>
<dbReference type="PANTHER" id="PTHR12137">
    <property type="entry name" value="CARBOHYDRATE SULFOTRANSFERASE"/>
    <property type="match status" value="1"/>
</dbReference>
<dbReference type="OrthoDB" id="2019940at2759"/>
<dbReference type="GO" id="GO:0016051">
    <property type="term" value="P:carbohydrate biosynthetic process"/>
    <property type="evidence" value="ECO:0007669"/>
    <property type="project" value="InterPro"/>
</dbReference>
<dbReference type="PANTHER" id="PTHR12137:SF54">
    <property type="entry name" value="CARBOHYDRATE SULFOTRANSFERASE"/>
    <property type="match status" value="1"/>
</dbReference>
<evidence type="ECO:0000256" key="3">
    <source>
        <dbReference type="ARBA" id="ARBA00022679"/>
    </source>
</evidence>
<evidence type="ECO:0000256" key="7">
    <source>
        <dbReference type="ARBA" id="ARBA00023136"/>
    </source>
</evidence>
<comment type="subcellular location">
    <subcellularLocation>
        <location evidence="1 9">Golgi apparatus membrane</location>
        <topology evidence="1 9">Single-pass type II membrane protein</topology>
    </subcellularLocation>
</comment>
<proteinExistence type="inferred from homology"/>
<keyword evidence="11" id="KW-1185">Reference proteome</keyword>
<accession>A0A6A4VWK7</accession>
<comment type="caution">
    <text evidence="10">The sequence shown here is derived from an EMBL/GenBank/DDBJ whole genome shotgun (WGS) entry which is preliminary data.</text>
</comment>
<dbReference type="GO" id="GO:0000139">
    <property type="term" value="C:Golgi membrane"/>
    <property type="evidence" value="ECO:0007669"/>
    <property type="project" value="UniProtKB-SubCell"/>
</dbReference>
<comment type="similarity">
    <text evidence="2 9">Belongs to the sulfotransferase 2 family.</text>
</comment>
<organism evidence="10 11">
    <name type="scientific">Amphibalanus amphitrite</name>
    <name type="common">Striped barnacle</name>
    <name type="synonym">Balanus amphitrite</name>
    <dbReference type="NCBI Taxonomy" id="1232801"/>
    <lineage>
        <taxon>Eukaryota</taxon>
        <taxon>Metazoa</taxon>
        <taxon>Ecdysozoa</taxon>
        <taxon>Arthropoda</taxon>
        <taxon>Crustacea</taxon>
        <taxon>Multicrustacea</taxon>
        <taxon>Cirripedia</taxon>
        <taxon>Thoracica</taxon>
        <taxon>Thoracicalcarea</taxon>
        <taxon>Balanomorpha</taxon>
        <taxon>Balanoidea</taxon>
        <taxon>Balanidae</taxon>
        <taxon>Amphibalaninae</taxon>
        <taxon>Amphibalanus</taxon>
    </lineage>
</organism>
<name>A0A6A4VWK7_AMPAM</name>
<keyword evidence="6 9" id="KW-0333">Golgi apparatus</keyword>
<evidence type="ECO:0000256" key="2">
    <source>
        <dbReference type="ARBA" id="ARBA00006339"/>
    </source>
</evidence>
<sequence length="169" mass="19057">MGQPNGSISIHNRQNTSLPLDELPTVTFDKFAEWIVRAGPVDLDTNSKKAQHDEHWRPMVDLCHPCTIPYTVLGRTASLAEDARLVLRTANITSVKFPEGYRSATPGVTESLVSLLRTDVLKGVLRHYLHDLFLFGYRPQAVFHENATARDITQNMYEELLAEAMMPHT</sequence>
<evidence type="ECO:0000256" key="8">
    <source>
        <dbReference type="ARBA" id="ARBA00023180"/>
    </source>
</evidence>
<keyword evidence="4" id="KW-0812">Transmembrane</keyword>
<dbReference type="InterPro" id="IPR018011">
    <property type="entry name" value="Carb_sulfotrans_8-10"/>
</dbReference>
<dbReference type="Proteomes" id="UP000440578">
    <property type="component" value="Unassembled WGS sequence"/>
</dbReference>
<evidence type="ECO:0000313" key="11">
    <source>
        <dbReference type="Proteomes" id="UP000440578"/>
    </source>
</evidence>
<evidence type="ECO:0000256" key="4">
    <source>
        <dbReference type="ARBA" id="ARBA00022692"/>
    </source>
</evidence>